<dbReference type="InterPro" id="IPR017441">
    <property type="entry name" value="Protein_kinase_ATP_BS"/>
</dbReference>
<keyword evidence="3" id="KW-1185">Reference proteome</keyword>
<dbReference type="SUPFAM" id="SSF56112">
    <property type="entry name" value="Protein kinase-like (PK-like)"/>
    <property type="match status" value="1"/>
</dbReference>
<proteinExistence type="predicted"/>
<organism evidence="2 3">
    <name type="scientific">Mycena metata</name>
    <dbReference type="NCBI Taxonomy" id="1033252"/>
    <lineage>
        <taxon>Eukaryota</taxon>
        <taxon>Fungi</taxon>
        <taxon>Dikarya</taxon>
        <taxon>Basidiomycota</taxon>
        <taxon>Agaricomycotina</taxon>
        <taxon>Agaricomycetes</taxon>
        <taxon>Agaricomycetidae</taxon>
        <taxon>Agaricales</taxon>
        <taxon>Marasmiineae</taxon>
        <taxon>Mycenaceae</taxon>
        <taxon>Mycena</taxon>
    </lineage>
</organism>
<protein>
    <recommendedName>
        <fullName evidence="4">Protein kinase domain-containing protein</fullName>
    </recommendedName>
</protein>
<feature type="binding site" evidence="1">
    <location>
        <position position="255"/>
    </location>
    <ligand>
        <name>ATP</name>
        <dbReference type="ChEBI" id="CHEBI:30616"/>
    </ligand>
</feature>
<evidence type="ECO:0000313" key="2">
    <source>
        <dbReference type="EMBL" id="KAJ7709304.1"/>
    </source>
</evidence>
<gene>
    <name evidence="2" type="ORF">B0H16DRAFT_1631460</name>
</gene>
<keyword evidence="1" id="KW-0547">Nucleotide-binding</keyword>
<dbReference type="InterPro" id="IPR011009">
    <property type="entry name" value="Kinase-like_dom_sf"/>
</dbReference>
<dbReference type="PROSITE" id="PS00107">
    <property type="entry name" value="PROTEIN_KINASE_ATP"/>
    <property type="match status" value="1"/>
</dbReference>
<comment type="caution">
    <text evidence="2">The sequence shown here is derived from an EMBL/GenBank/DDBJ whole genome shotgun (WGS) entry which is preliminary data.</text>
</comment>
<keyword evidence="1" id="KW-0067">ATP-binding</keyword>
<name>A0AAD7H0T2_9AGAR</name>
<dbReference type="EMBL" id="JARKIB010000422">
    <property type="protein sequence ID" value="KAJ7709304.1"/>
    <property type="molecule type" value="Genomic_DNA"/>
</dbReference>
<evidence type="ECO:0000256" key="1">
    <source>
        <dbReference type="PROSITE-ProRule" id="PRU10141"/>
    </source>
</evidence>
<evidence type="ECO:0008006" key="4">
    <source>
        <dbReference type="Google" id="ProtNLM"/>
    </source>
</evidence>
<evidence type="ECO:0000313" key="3">
    <source>
        <dbReference type="Proteomes" id="UP001215598"/>
    </source>
</evidence>
<reference evidence="2" key="1">
    <citation type="submission" date="2023-03" db="EMBL/GenBank/DDBJ databases">
        <title>Massive genome expansion in bonnet fungi (Mycena s.s.) driven by repeated elements and novel gene families across ecological guilds.</title>
        <authorList>
            <consortium name="Lawrence Berkeley National Laboratory"/>
            <person name="Harder C.B."/>
            <person name="Miyauchi S."/>
            <person name="Viragh M."/>
            <person name="Kuo A."/>
            <person name="Thoen E."/>
            <person name="Andreopoulos B."/>
            <person name="Lu D."/>
            <person name="Skrede I."/>
            <person name="Drula E."/>
            <person name="Henrissat B."/>
            <person name="Morin E."/>
            <person name="Kohler A."/>
            <person name="Barry K."/>
            <person name="LaButti K."/>
            <person name="Morin E."/>
            <person name="Salamov A."/>
            <person name="Lipzen A."/>
            <person name="Mereny Z."/>
            <person name="Hegedus B."/>
            <person name="Baldrian P."/>
            <person name="Stursova M."/>
            <person name="Weitz H."/>
            <person name="Taylor A."/>
            <person name="Grigoriev I.V."/>
            <person name="Nagy L.G."/>
            <person name="Martin F."/>
            <person name="Kauserud H."/>
        </authorList>
    </citation>
    <scope>NUCLEOTIDE SEQUENCE</scope>
    <source>
        <strain evidence="2">CBHHK182m</strain>
    </source>
</reference>
<dbReference type="GO" id="GO:0005524">
    <property type="term" value="F:ATP binding"/>
    <property type="evidence" value="ECO:0007669"/>
    <property type="project" value="UniProtKB-UniRule"/>
</dbReference>
<dbReference type="AlphaFoldDB" id="A0AAD7H0T2"/>
<sequence length="293" mass="33648">MSVDKIDELLGITPVHRLSTAFNQFRYIAYAVKELQTRKEQISALARALGELLATLNRKFELCTPMEASYVKALKDFEGLLRNVTSFIQAELERTLLESLFYDESHDVSESIERFYREIGTTENAFQIPPRQHLLGAHKLARSRDAEAMHARFLTLQRSQSELRNALGINNDNVKAMRLAIERRVAGRRNETRPEQRFYSHALHYLRSVSRQDFEFHAEDWMISPFDVERGAPIGSGGFGTVHTGTWNRTEIALKYIRNSAGVVVDTNLLEKEIQESLSSAIYIYITSPKIYF</sequence>
<dbReference type="Proteomes" id="UP001215598">
    <property type="component" value="Unassembled WGS sequence"/>
</dbReference>
<accession>A0AAD7H0T2</accession>
<dbReference type="Gene3D" id="3.30.200.20">
    <property type="entry name" value="Phosphorylase Kinase, domain 1"/>
    <property type="match status" value="1"/>
</dbReference>